<protein>
    <submittedName>
        <fullName evidence="2">Uncharacterized protein</fullName>
    </submittedName>
</protein>
<keyword evidence="1" id="KW-1133">Transmembrane helix</keyword>
<organism evidence="2 3">
    <name type="scientific">Lactuca sativa</name>
    <name type="common">Garden lettuce</name>
    <dbReference type="NCBI Taxonomy" id="4236"/>
    <lineage>
        <taxon>Eukaryota</taxon>
        <taxon>Viridiplantae</taxon>
        <taxon>Streptophyta</taxon>
        <taxon>Embryophyta</taxon>
        <taxon>Tracheophyta</taxon>
        <taxon>Spermatophyta</taxon>
        <taxon>Magnoliopsida</taxon>
        <taxon>eudicotyledons</taxon>
        <taxon>Gunneridae</taxon>
        <taxon>Pentapetalae</taxon>
        <taxon>asterids</taxon>
        <taxon>campanulids</taxon>
        <taxon>Asterales</taxon>
        <taxon>Asteraceae</taxon>
        <taxon>Cichorioideae</taxon>
        <taxon>Cichorieae</taxon>
        <taxon>Lactucinae</taxon>
        <taxon>Lactuca</taxon>
    </lineage>
</organism>
<keyword evidence="3" id="KW-1185">Reference proteome</keyword>
<comment type="caution">
    <text evidence="2">The sequence shown here is derived from an EMBL/GenBank/DDBJ whole genome shotgun (WGS) entry which is preliminary data.</text>
</comment>
<gene>
    <name evidence="2" type="ORF">LSAT_V11C200077440</name>
</gene>
<evidence type="ECO:0000313" key="2">
    <source>
        <dbReference type="EMBL" id="KAJ0223581.1"/>
    </source>
</evidence>
<reference evidence="2 3" key="1">
    <citation type="journal article" date="2017" name="Nat. Commun.">
        <title>Genome assembly with in vitro proximity ligation data and whole-genome triplication in lettuce.</title>
        <authorList>
            <person name="Reyes-Chin-Wo S."/>
            <person name="Wang Z."/>
            <person name="Yang X."/>
            <person name="Kozik A."/>
            <person name="Arikit S."/>
            <person name="Song C."/>
            <person name="Xia L."/>
            <person name="Froenicke L."/>
            <person name="Lavelle D.O."/>
            <person name="Truco M.J."/>
            <person name="Xia R."/>
            <person name="Zhu S."/>
            <person name="Xu C."/>
            <person name="Xu H."/>
            <person name="Xu X."/>
            <person name="Cox K."/>
            <person name="Korf I."/>
            <person name="Meyers B.C."/>
            <person name="Michelmore R.W."/>
        </authorList>
    </citation>
    <scope>NUCLEOTIDE SEQUENCE [LARGE SCALE GENOMIC DNA]</scope>
    <source>
        <strain evidence="3">cv. Salinas</strain>
        <tissue evidence="2">Seedlings</tissue>
    </source>
</reference>
<evidence type="ECO:0000313" key="3">
    <source>
        <dbReference type="Proteomes" id="UP000235145"/>
    </source>
</evidence>
<name>A0A9R1XS09_LACSA</name>
<keyword evidence="1" id="KW-0812">Transmembrane</keyword>
<evidence type="ECO:0000256" key="1">
    <source>
        <dbReference type="SAM" id="Phobius"/>
    </source>
</evidence>
<dbReference type="Proteomes" id="UP000235145">
    <property type="component" value="Unassembled WGS sequence"/>
</dbReference>
<feature type="transmembrane region" description="Helical" evidence="1">
    <location>
        <begin position="74"/>
        <end position="100"/>
    </location>
</feature>
<proteinExistence type="predicted"/>
<keyword evidence="1" id="KW-0472">Membrane</keyword>
<sequence length="135" mass="15223">MTLCTSLITLFFFKAFKCLVFNMELVIVFNMGLVFMTLPNEGSPSRNSRWPRETQGQGGGLEIVFNQQLTRLGYYLISCVIAPSAKIILLIPLHLLLYYTTPLPSICSIRCGTTKQCQLNVLFKDLTVVERCCFG</sequence>
<dbReference type="EMBL" id="NBSK02000002">
    <property type="protein sequence ID" value="KAJ0223581.1"/>
    <property type="molecule type" value="Genomic_DNA"/>
</dbReference>
<accession>A0A9R1XS09</accession>
<dbReference type="AlphaFoldDB" id="A0A9R1XS09"/>